<evidence type="ECO:0000256" key="7">
    <source>
        <dbReference type="SAM" id="Phobius"/>
    </source>
</evidence>
<feature type="transmembrane region" description="Helical" evidence="7">
    <location>
        <begin position="284"/>
        <end position="301"/>
    </location>
</feature>
<gene>
    <name evidence="9" type="ORF">J2S15_001914</name>
</gene>
<evidence type="ECO:0000259" key="8">
    <source>
        <dbReference type="PROSITE" id="PS50850"/>
    </source>
</evidence>
<evidence type="ECO:0000313" key="9">
    <source>
        <dbReference type="EMBL" id="MDQ0361167.1"/>
    </source>
</evidence>
<dbReference type="Proteomes" id="UP001230220">
    <property type="component" value="Unassembled WGS sequence"/>
</dbReference>
<evidence type="ECO:0000256" key="4">
    <source>
        <dbReference type="ARBA" id="ARBA00022692"/>
    </source>
</evidence>
<dbReference type="PANTHER" id="PTHR43124">
    <property type="entry name" value="PURINE EFFLUX PUMP PBUE"/>
    <property type="match status" value="1"/>
</dbReference>
<evidence type="ECO:0000256" key="5">
    <source>
        <dbReference type="ARBA" id="ARBA00022989"/>
    </source>
</evidence>
<sequence>MSSYISSKKMYIFLAVVALESLAANFAHPITPTLIKNLNLPDYMFGVAFAGMSFTNFLFSPFWAKMVNRISSRLTLLICCCGYGVGQLMFMLSTQQGTILIARLVSGFFVGGVFVSFLTYVINKGDPQTRGKFLALSATCTTVFGAFGYLIGGFVGVVSIPITFMLQAGTLILSGILFYILLEDDKKHIEERFSFKRDANPFKAFIDSKQFMTKLFAVLFCIVFLTSLASTTYDQCFNYYIKDAFDFNSSYNGTLKAVVGFISLLANTTICLWIMRNTDVRKSLVYIFFGASTCLFLIFLLGDIAPFILVNIIFFAFNAMYIPLVQDLCARNSDDSNSSMVMGFYNALKSLGMVCGGLFAGFIYGVGPKLSFLFASIFFMVALILMVFYRNRQIAKERIESSNLS</sequence>
<evidence type="ECO:0000256" key="6">
    <source>
        <dbReference type="ARBA" id="ARBA00023136"/>
    </source>
</evidence>
<keyword evidence="5 7" id="KW-1133">Transmembrane helix</keyword>
<feature type="transmembrane region" description="Helical" evidence="7">
    <location>
        <begin position="99"/>
        <end position="121"/>
    </location>
</feature>
<feature type="transmembrane region" description="Helical" evidence="7">
    <location>
        <begin position="74"/>
        <end position="93"/>
    </location>
</feature>
<evidence type="ECO:0000256" key="1">
    <source>
        <dbReference type="ARBA" id="ARBA00004651"/>
    </source>
</evidence>
<keyword evidence="10" id="KW-1185">Reference proteome</keyword>
<feature type="transmembrane region" description="Helical" evidence="7">
    <location>
        <begin position="344"/>
        <end position="364"/>
    </location>
</feature>
<keyword evidence="6 7" id="KW-0472">Membrane</keyword>
<evidence type="ECO:0000313" key="10">
    <source>
        <dbReference type="Proteomes" id="UP001230220"/>
    </source>
</evidence>
<protein>
    <submittedName>
        <fullName evidence="9">DHA1 family multidrug resistance protein-like MFS transporter</fullName>
    </submittedName>
</protein>
<evidence type="ECO:0000256" key="2">
    <source>
        <dbReference type="ARBA" id="ARBA00022448"/>
    </source>
</evidence>
<reference evidence="9 10" key="1">
    <citation type="submission" date="2023-07" db="EMBL/GenBank/DDBJ databases">
        <title>Genomic Encyclopedia of Type Strains, Phase IV (KMG-IV): sequencing the most valuable type-strain genomes for metagenomic binning, comparative biology and taxonomic classification.</title>
        <authorList>
            <person name="Goeker M."/>
        </authorList>
    </citation>
    <scope>NUCLEOTIDE SEQUENCE [LARGE SCALE GENOMIC DNA]</scope>
    <source>
        <strain evidence="9 10">DSM 16784</strain>
    </source>
</reference>
<feature type="transmembrane region" description="Helical" evidence="7">
    <location>
        <begin position="307"/>
        <end position="324"/>
    </location>
</feature>
<feature type="transmembrane region" description="Helical" evidence="7">
    <location>
        <begin position="215"/>
        <end position="233"/>
    </location>
</feature>
<evidence type="ECO:0000256" key="3">
    <source>
        <dbReference type="ARBA" id="ARBA00022475"/>
    </source>
</evidence>
<comment type="caution">
    <text evidence="9">The sequence shown here is derived from an EMBL/GenBank/DDBJ whole genome shotgun (WGS) entry which is preliminary data.</text>
</comment>
<accession>A0ABU0E2P9</accession>
<keyword evidence="3" id="KW-1003">Cell membrane</keyword>
<dbReference type="InterPro" id="IPR011701">
    <property type="entry name" value="MFS"/>
</dbReference>
<feature type="transmembrane region" description="Helical" evidence="7">
    <location>
        <begin position="370"/>
        <end position="389"/>
    </location>
</feature>
<dbReference type="PROSITE" id="PS50850">
    <property type="entry name" value="MFS"/>
    <property type="match status" value="1"/>
</dbReference>
<feature type="transmembrane region" description="Helical" evidence="7">
    <location>
        <begin position="253"/>
        <end position="275"/>
    </location>
</feature>
<dbReference type="Gene3D" id="1.20.1250.20">
    <property type="entry name" value="MFS general substrate transporter like domains"/>
    <property type="match status" value="1"/>
</dbReference>
<dbReference type="EMBL" id="JAUSUR010000003">
    <property type="protein sequence ID" value="MDQ0361167.1"/>
    <property type="molecule type" value="Genomic_DNA"/>
</dbReference>
<dbReference type="Pfam" id="PF07690">
    <property type="entry name" value="MFS_1"/>
    <property type="match status" value="1"/>
</dbReference>
<feature type="transmembrane region" description="Helical" evidence="7">
    <location>
        <begin position="43"/>
        <end position="62"/>
    </location>
</feature>
<feature type="transmembrane region" description="Helical" evidence="7">
    <location>
        <begin position="133"/>
        <end position="158"/>
    </location>
</feature>
<name>A0ABU0E2P9_9FIRM</name>
<dbReference type="InterPro" id="IPR036259">
    <property type="entry name" value="MFS_trans_sf"/>
</dbReference>
<dbReference type="InterPro" id="IPR020846">
    <property type="entry name" value="MFS_dom"/>
</dbReference>
<keyword evidence="2" id="KW-0813">Transport</keyword>
<dbReference type="InterPro" id="IPR050189">
    <property type="entry name" value="MFS_Efflux_Transporters"/>
</dbReference>
<dbReference type="RefSeq" id="WP_307407663.1">
    <property type="nucleotide sequence ID" value="NZ_JAUSUR010000003.1"/>
</dbReference>
<proteinExistence type="predicted"/>
<dbReference type="PANTHER" id="PTHR43124:SF3">
    <property type="entry name" value="CHLORAMPHENICOL EFFLUX PUMP RV0191"/>
    <property type="match status" value="1"/>
</dbReference>
<comment type="subcellular location">
    <subcellularLocation>
        <location evidence="1">Cell membrane</location>
        <topology evidence="1">Multi-pass membrane protein</topology>
    </subcellularLocation>
</comment>
<organism evidence="9 10">
    <name type="scientific">Breznakia pachnodae</name>
    <dbReference type="NCBI Taxonomy" id="265178"/>
    <lineage>
        <taxon>Bacteria</taxon>
        <taxon>Bacillati</taxon>
        <taxon>Bacillota</taxon>
        <taxon>Erysipelotrichia</taxon>
        <taxon>Erysipelotrichales</taxon>
        <taxon>Erysipelotrichaceae</taxon>
        <taxon>Breznakia</taxon>
    </lineage>
</organism>
<feature type="transmembrane region" description="Helical" evidence="7">
    <location>
        <begin position="164"/>
        <end position="182"/>
    </location>
</feature>
<dbReference type="SUPFAM" id="SSF103473">
    <property type="entry name" value="MFS general substrate transporter"/>
    <property type="match status" value="1"/>
</dbReference>
<keyword evidence="4 7" id="KW-0812">Transmembrane</keyword>
<feature type="domain" description="Major facilitator superfamily (MFS) profile" evidence="8">
    <location>
        <begin position="1"/>
        <end position="394"/>
    </location>
</feature>